<dbReference type="GO" id="GO:0033388">
    <property type="term" value="P:putrescine biosynthetic process from arginine"/>
    <property type="evidence" value="ECO:0007669"/>
    <property type="project" value="TreeGrafter"/>
</dbReference>
<reference evidence="3 4" key="1">
    <citation type="submission" date="2008-05" db="EMBL/GenBank/DDBJ databases">
        <title>Complete sequence of chromosome of Geobacter lovleyi SZ.</title>
        <authorList>
            <consortium name="US DOE Joint Genome Institute"/>
            <person name="Lucas S."/>
            <person name="Copeland A."/>
            <person name="Lapidus A."/>
            <person name="Glavina del Rio T."/>
            <person name="Dalin E."/>
            <person name="Tice H."/>
            <person name="Bruce D."/>
            <person name="Goodwin L."/>
            <person name="Pitluck S."/>
            <person name="Chertkov O."/>
            <person name="Meincke L."/>
            <person name="Brettin T."/>
            <person name="Detter J.C."/>
            <person name="Han C."/>
            <person name="Tapia R."/>
            <person name="Kuske C.R."/>
            <person name="Schmutz J."/>
            <person name="Larimer F."/>
            <person name="Land M."/>
            <person name="Hauser L."/>
            <person name="Kyrpides N."/>
            <person name="Mikhailova N."/>
            <person name="Sung Y."/>
            <person name="Fletcher K.E."/>
            <person name="Ritalahti K.M."/>
            <person name="Loeffler F.E."/>
            <person name="Richardson P."/>
        </authorList>
    </citation>
    <scope>NUCLEOTIDE SEQUENCE [LARGE SCALE GENOMIC DNA]</scope>
    <source>
        <strain evidence="4">ATCC BAA-1151 / DSM 17278 / SZ</strain>
    </source>
</reference>
<dbReference type="Gene3D" id="3.60.110.10">
    <property type="entry name" value="Carbon-nitrogen hydrolase"/>
    <property type="match status" value="1"/>
</dbReference>
<dbReference type="HOGENOM" id="CLU_030130_3_6_7"/>
<dbReference type="GO" id="GO:0050126">
    <property type="term" value="F:N-carbamoylputrescine amidase activity"/>
    <property type="evidence" value="ECO:0007669"/>
    <property type="project" value="TreeGrafter"/>
</dbReference>
<dbReference type="AlphaFoldDB" id="B3E4K9"/>
<sequence>MDFSVALLQIKPKLGRVADNLALIQEQVEQAIAQKADLAVLPELALTGYFLKDLVPEVALPLDSPEIAILKELSQRISIAVGFVEVTADFQFYNSAAWFEDGELKHLHRKVYLPTYGLFDEQRYLGRGDRFRAFDTKFGRVGLLVCEDMWHLSAPYLLAMDGATTLVCLSSSPGRGVDEQTLGTATAWRNLTTSTARFLTCRVVYVNRVGYEDGVGFWGGSHLVAPSGEVVAAAPEFEPAILQVSLTDAELRRERISSPLVRDENLCITLRELSRIDQERSC</sequence>
<dbReference type="Proteomes" id="UP000002420">
    <property type="component" value="Chromosome"/>
</dbReference>
<dbReference type="EMBL" id="CP001089">
    <property type="protein sequence ID" value="ACD95945.1"/>
    <property type="molecule type" value="Genomic_DNA"/>
</dbReference>
<evidence type="ECO:0000313" key="3">
    <source>
        <dbReference type="EMBL" id="ACD95945.1"/>
    </source>
</evidence>
<keyword evidence="4" id="KW-1185">Reference proteome</keyword>
<accession>B3E4K9</accession>
<evidence type="ECO:0000313" key="4">
    <source>
        <dbReference type="Proteomes" id="UP000002420"/>
    </source>
</evidence>
<keyword evidence="1" id="KW-0378">Hydrolase</keyword>
<protein>
    <submittedName>
        <fullName evidence="3">Nitrilase/cyanide hydratase and apolipoprotein N-acyltransferase</fullName>
    </submittedName>
</protein>
<dbReference type="CDD" id="cd07586">
    <property type="entry name" value="nitrilase_8"/>
    <property type="match status" value="1"/>
</dbReference>
<dbReference type="SUPFAM" id="SSF56317">
    <property type="entry name" value="Carbon-nitrogen hydrolase"/>
    <property type="match status" value="1"/>
</dbReference>
<dbReference type="Pfam" id="PF00795">
    <property type="entry name" value="CN_hydrolase"/>
    <property type="match status" value="1"/>
</dbReference>
<dbReference type="RefSeq" id="WP_012470281.1">
    <property type="nucleotide sequence ID" value="NC_010814.1"/>
</dbReference>
<keyword evidence="3" id="KW-0808">Transferase</keyword>
<keyword evidence="3" id="KW-0012">Acyltransferase</keyword>
<dbReference type="InterPro" id="IPR036526">
    <property type="entry name" value="C-N_Hydrolase_sf"/>
</dbReference>
<dbReference type="GO" id="GO:0016746">
    <property type="term" value="F:acyltransferase activity"/>
    <property type="evidence" value="ECO:0007669"/>
    <property type="project" value="UniProtKB-KW"/>
</dbReference>
<evidence type="ECO:0000259" key="2">
    <source>
        <dbReference type="PROSITE" id="PS50263"/>
    </source>
</evidence>
<dbReference type="InterPro" id="IPR003010">
    <property type="entry name" value="C-N_Hydrolase"/>
</dbReference>
<dbReference type="eggNOG" id="COG0388">
    <property type="taxonomic scope" value="Bacteria"/>
</dbReference>
<gene>
    <name evidence="3" type="ordered locus">Glov_2229</name>
</gene>
<dbReference type="PANTHER" id="PTHR43674:SF2">
    <property type="entry name" value="BETA-UREIDOPROPIONASE"/>
    <property type="match status" value="1"/>
</dbReference>
<dbReference type="PROSITE" id="PS50263">
    <property type="entry name" value="CN_HYDROLASE"/>
    <property type="match status" value="1"/>
</dbReference>
<name>B3E4K9_TRIL1</name>
<evidence type="ECO:0000256" key="1">
    <source>
        <dbReference type="ARBA" id="ARBA00022801"/>
    </source>
</evidence>
<proteinExistence type="predicted"/>
<dbReference type="KEGG" id="glo:Glov_2229"/>
<keyword evidence="3" id="KW-0449">Lipoprotein</keyword>
<dbReference type="PANTHER" id="PTHR43674">
    <property type="entry name" value="NITRILASE C965.09-RELATED"/>
    <property type="match status" value="1"/>
</dbReference>
<organism evidence="3 4">
    <name type="scientific">Trichlorobacter lovleyi (strain ATCC BAA-1151 / DSM 17278 / SZ)</name>
    <name type="common">Geobacter lovleyi</name>
    <dbReference type="NCBI Taxonomy" id="398767"/>
    <lineage>
        <taxon>Bacteria</taxon>
        <taxon>Pseudomonadati</taxon>
        <taxon>Thermodesulfobacteriota</taxon>
        <taxon>Desulfuromonadia</taxon>
        <taxon>Geobacterales</taxon>
        <taxon>Geobacteraceae</taxon>
        <taxon>Trichlorobacter</taxon>
    </lineage>
</organism>
<dbReference type="InterPro" id="IPR050345">
    <property type="entry name" value="Aliph_Amidase/BUP"/>
</dbReference>
<dbReference type="STRING" id="398767.Glov_2229"/>
<dbReference type="OrthoDB" id="9799210at2"/>
<feature type="domain" description="CN hydrolase" evidence="2">
    <location>
        <begin position="3"/>
        <end position="253"/>
    </location>
</feature>